<evidence type="ECO:0000313" key="1">
    <source>
        <dbReference type="EMBL" id="GAH51833.1"/>
    </source>
</evidence>
<accession>X1I2P3</accession>
<organism evidence="1">
    <name type="scientific">marine sediment metagenome</name>
    <dbReference type="NCBI Taxonomy" id="412755"/>
    <lineage>
        <taxon>unclassified sequences</taxon>
        <taxon>metagenomes</taxon>
        <taxon>ecological metagenomes</taxon>
    </lineage>
</organism>
<dbReference type="AlphaFoldDB" id="X1I2P3"/>
<sequence length="142" mass="15743">MGQGRGGLYSYERLENLVGCEMHNADRIIPEYQHIEVGDKVRLVPEGRDPYFLVSAIEPGRAIILGGDDPATTWAFVLEPIDNKSTRLLVRWRQDYEPSIGNIIGWRLVTDPITFVMERKLLQGIKVRAEAAAATGHGAGGL</sequence>
<name>X1I2P3_9ZZZZ</name>
<reference evidence="1" key="1">
    <citation type="journal article" date="2014" name="Front. Microbiol.">
        <title>High frequency of phylogenetically diverse reductive dehalogenase-homologous genes in deep subseafloor sedimentary metagenomes.</title>
        <authorList>
            <person name="Kawai M."/>
            <person name="Futagami T."/>
            <person name="Toyoda A."/>
            <person name="Takaki Y."/>
            <person name="Nishi S."/>
            <person name="Hori S."/>
            <person name="Arai W."/>
            <person name="Tsubouchi T."/>
            <person name="Morono Y."/>
            <person name="Uchiyama I."/>
            <person name="Ito T."/>
            <person name="Fujiyama A."/>
            <person name="Inagaki F."/>
            <person name="Takami H."/>
        </authorList>
    </citation>
    <scope>NUCLEOTIDE SEQUENCE</scope>
    <source>
        <strain evidence="1">Expedition CK06-06</strain>
    </source>
</reference>
<proteinExistence type="predicted"/>
<comment type="caution">
    <text evidence="1">The sequence shown here is derived from an EMBL/GenBank/DDBJ whole genome shotgun (WGS) entry which is preliminary data.</text>
</comment>
<protein>
    <submittedName>
        <fullName evidence="1">Uncharacterized protein</fullName>
    </submittedName>
</protein>
<gene>
    <name evidence="1" type="ORF">S03H2_37873</name>
</gene>
<dbReference type="EMBL" id="BARU01023326">
    <property type="protein sequence ID" value="GAH51833.1"/>
    <property type="molecule type" value="Genomic_DNA"/>
</dbReference>